<keyword evidence="4" id="KW-1003">Cell membrane</keyword>
<feature type="transmembrane region" description="Helical" evidence="9">
    <location>
        <begin position="194"/>
        <end position="213"/>
    </location>
</feature>
<feature type="transmembrane region" description="Helical" evidence="9">
    <location>
        <begin position="120"/>
        <end position="138"/>
    </location>
</feature>
<name>A0ABW4SC23_9BACL</name>
<feature type="transmembrane region" description="Helical" evidence="9">
    <location>
        <begin position="281"/>
        <end position="303"/>
    </location>
</feature>
<keyword evidence="5 9" id="KW-0812">Transmembrane</keyword>
<proteinExistence type="inferred from homology"/>
<dbReference type="PANTHER" id="PTHR30588">
    <property type="entry name" value="BRANCHED-CHAIN AMINO ACID TRANSPORT SYSTEM 2 CARRIER PROTEIN"/>
    <property type="match status" value="1"/>
</dbReference>
<comment type="function">
    <text evidence="9">Component of the transport system for branched-chain amino acids.</text>
</comment>
<feature type="transmembrane region" description="Helical" evidence="9">
    <location>
        <begin position="315"/>
        <end position="334"/>
    </location>
</feature>
<organism evidence="10 11">
    <name type="scientific">Sporosarcina siberiensis</name>
    <dbReference type="NCBI Taxonomy" id="1365606"/>
    <lineage>
        <taxon>Bacteria</taxon>
        <taxon>Bacillati</taxon>
        <taxon>Bacillota</taxon>
        <taxon>Bacilli</taxon>
        <taxon>Bacillales</taxon>
        <taxon>Caryophanaceae</taxon>
        <taxon>Sporosarcina</taxon>
    </lineage>
</organism>
<feature type="transmembrane region" description="Helical" evidence="9">
    <location>
        <begin position="225"/>
        <end position="249"/>
    </location>
</feature>
<feature type="transmembrane region" description="Helical" evidence="9">
    <location>
        <begin position="73"/>
        <end position="93"/>
    </location>
</feature>
<evidence type="ECO:0000313" key="11">
    <source>
        <dbReference type="Proteomes" id="UP001597218"/>
    </source>
</evidence>
<feature type="transmembrane region" description="Helical" evidence="9">
    <location>
        <begin position="340"/>
        <end position="358"/>
    </location>
</feature>
<keyword evidence="7 9" id="KW-1133">Transmembrane helix</keyword>
<evidence type="ECO:0000256" key="7">
    <source>
        <dbReference type="ARBA" id="ARBA00022989"/>
    </source>
</evidence>
<evidence type="ECO:0000256" key="1">
    <source>
        <dbReference type="ARBA" id="ARBA00004651"/>
    </source>
</evidence>
<sequence>MSLQKNAVIGLMLFALFLGAGNIIFPPLLGQMAGENLFPAMAGFLITGVGLPLLAVISIANAGGGLQTIASRVHPLFGIIFTLILYITIGPFFGIPRTATVSYEIAVIPFLTENLLDAKWILAVFTLFFFIITIVLALNPAKLVDRIGKILTPILFSVIAALALKSIFTPMGTIGPAIGDYETQPFFRSFIEGYLTMDVLAALVFAIVIINILRDEGITKKGPVLKAMTIAGLIAAVGLSIVYISLGYIGATSLDVIGLQSNGGAVLALASKVLYGSSGTAILAVTIIFACLTTSIGLVSACAQYFNEVFPKHSYKTYVFIIAGFSALISNVGLAKLITISLPVLMMIYPLAIVLMLLSFIDKLFDRKPIVYSLALLATAVVSIFDSLSNADIHFATVDSLFSYLPFYEQRIGWIVPAIVGGIIGFVLTFFTKKRN</sequence>
<feature type="transmembrane region" description="Helical" evidence="9">
    <location>
        <begin position="370"/>
        <end position="391"/>
    </location>
</feature>
<gene>
    <name evidence="10" type="primary">brnQ</name>
    <name evidence="10" type="ORF">ACFSFY_01895</name>
</gene>
<feature type="transmembrane region" description="Helical" evidence="9">
    <location>
        <begin position="7"/>
        <end position="25"/>
    </location>
</feature>
<evidence type="ECO:0000313" key="10">
    <source>
        <dbReference type="EMBL" id="MFD1926826.1"/>
    </source>
</evidence>
<feature type="transmembrane region" description="Helical" evidence="9">
    <location>
        <begin position="411"/>
        <end position="431"/>
    </location>
</feature>
<dbReference type="Pfam" id="PF05525">
    <property type="entry name" value="Branch_AA_trans"/>
    <property type="match status" value="1"/>
</dbReference>
<reference evidence="11" key="1">
    <citation type="journal article" date="2019" name="Int. J. Syst. Evol. Microbiol.">
        <title>The Global Catalogue of Microorganisms (GCM) 10K type strain sequencing project: providing services to taxonomists for standard genome sequencing and annotation.</title>
        <authorList>
            <consortium name="The Broad Institute Genomics Platform"/>
            <consortium name="The Broad Institute Genome Sequencing Center for Infectious Disease"/>
            <person name="Wu L."/>
            <person name="Ma J."/>
        </authorList>
    </citation>
    <scope>NUCLEOTIDE SEQUENCE [LARGE SCALE GENOMIC DNA]</scope>
    <source>
        <strain evidence="11">CGMCC 4.7177</strain>
    </source>
</reference>
<feature type="transmembrane region" description="Helical" evidence="9">
    <location>
        <begin position="37"/>
        <end position="61"/>
    </location>
</feature>
<evidence type="ECO:0000256" key="9">
    <source>
        <dbReference type="RuleBase" id="RU362122"/>
    </source>
</evidence>
<comment type="caution">
    <text evidence="10">The sequence shown here is derived from an EMBL/GenBank/DDBJ whole genome shotgun (WGS) entry which is preliminary data.</text>
</comment>
<dbReference type="NCBIfam" id="TIGR00796">
    <property type="entry name" value="livcs"/>
    <property type="match status" value="1"/>
</dbReference>
<dbReference type="InterPro" id="IPR004685">
    <property type="entry name" value="Brnchd-chn_aa_trnsp_Livcs"/>
</dbReference>
<feature type="transmembrane region" description="Helical" evidence="9">
    <location>
        <begin position="150"/>
        <end position="174"/>
    </location>
</feature>
<evidence type="ECO:0000256" key="3">
    <source>
        <dbReference type="ARBA" id="ARBA00022448"/>
    </source>
</evidence>
<evidence type="ECO:0000256" key="2">
    <source>
        <dbReference type="ARBA" id="ARBA00008540"/>
    </source>
</evidence>
<evidence type="ECO:0000256" key="4">
    <source>
        <dbReference type="ARBA" id="ARBA00022475"/>
    </source>
</evidence>
<protein>
    <recommendedName>
        <fullName evidence="9">Branched-chain amino acid transport system carrier protein</fullName>
    </recommendedName>
</protein>
<keyword evidence="8 9" id="KW-0472">Membrane</keyword>
<keyword evidence="3 9" id="KW-0813">Transport</keyword>
<evidence type="ECO:0000256" key="8">
    <source>
        <dbReference type="ARBA" id="ARBA00023136"/>
    </source>
</evidence>
<accession>A0ABW4SC23</accession>
<dbReference type="EMBL" id="JBHUGI010000004">
    <property type="protein sequence ID" value="MFD1926826.1"/>
    <property type="molecule type" value="Genomic_DNA"/>
</dbReference>
<evidence type="ECO:0000256" key="5">
    <source>
        <dbReference type="ARBA" id="ARBA00022692"/>
    </source>
</evidence>
<dbReference type="PANTHER" id="PTHR30588:SF8">
    <property type="entry name" value="BRANCHED-CHAIN AMINO ACID PERMEASE BRAB"/>
    <property type="match status" value="1"/>
</dbReference>
<dbReference type="RefSeq" id="WP_381535481.1">
    <property type="nucleotide sequence ID" value="NZ_JBHUGI010000004.1"/>
</dbReference>
<dbReference type="Proteomes" id="UP001597218">
    <property type="component" value="Unassembled WGS sequence"/>
</dbReference>
<keyword evidence="6 9" id="KW-0029">Amino-acid transport</keyword>
<comment type="similarity">
    <text evidence="2 9">Belongs to the branched chain amino acid transporter family.</text>
</comment>
<comment type="subcellular location">
    <subcellularLocation>
        <location evidence="1 9">Cell membrane</location>
        <topology evidence="1 9">Multi-pass membrane protein</topology>
    </subcellularLocation>
</comment>
<keyword evidence="11" id="KW-1185">Reference proteome</keyword>
<evidence type="ECO:0000256" key="6">
    <source>
        <dbReference type="ARBA" id="ARBA00022970"/>
    </source>
</evidence>